<dbReference type="GeneID" id="92378531"/>
<dbReference type="VEuPathDB" id="TriTrypDB:TEOVI_000459100"/>
<comment type="caution">
    <text evidence="7">The sequence shown here is derived from an EMBL/GenBank/DDBJ whole genome shotgun (WGS) entry which is preliminary data.</text>
</comment>
<dbReference type="EMBL" id="CZPT02001954">
    <property type="protein sequence ID" value="SCU73007.1"/>
    <property type="molecule type" value="Genomic_DNA"/>
</dbReference>
<dbReference type="GO" id="GO:0003977">
    <property type="term" value="F:UDP-N-acetylglucosamine diphosphorylase activity"/>
    <property type="evidence" value="ECO:0007669"/>
    <property type="project" value="UniProtKB-EC"/>
</dbReference>
<dbReference type="PANTHER" id="PTHR11952:SF2">
    <property type="entry name" value="LD24639P"/>
    <property type="match status" value="1"/>
</dbReference>
<dbReference type="AlphaFoldDB" id="A0A1G4IKF3"/>
<dbReference type="SUPFAM" id="SSF53448">
    <property type="entry name" value="Nucleotide-diphospho-sugar transferases"/>
    <property type="match status" value="1"/>
</dbReference>
<evidence type="ECO:0000313" key="7">
    <source>
        <dbReference type="EMBL" id="SCU73007.1"/>
    </source>
</evidence>
<evidence type="ECO:0000256" key="2">
    <source>
        <dbReference type="ARBA" id="ARBA00010401"/>
    </source>
</evidence>
<protein>
    <recommendedName>
        <fullName evidence="3">UDP-N-acetylglucosamine diphosphorylase</fullName>
        <ecNumber evidence="3">2.7.7.23</ecNumber>
    </recommendedName>
</protein>
<sequence length="545" mass="60160">MSDRDVCIQRLTGANQDHILTALEHGSEAERASLTAQITNELAGVDFRHFNNVLRESLEISKNCSTASLAEPPAKDSFFDISSVDRRRGQAKRIKNLEAVGYKAIQKGQIAFLILAGGSGTRLGFDKPKGFFTCDGLQQRKSLFMMHCEKIRRRQEIAESISGSGRKARVQLLVMTSGQNDAETQRFFEENSYFGLEREQVHFFAQSSVPCYDENTGRIIMENRGRICAAPGGNGAVFAALAAPRATKDKDGTLQVKESLLQHLRKLGIAYVQIGNIDNLLANVADPVFIGYAIEEEAHVVVKTCPKRGPDERVGVFVRASGKWGVVEYTEIGDRAKEIDDATGELKFNCANISSNLCSLHFMSLAAERMKSFTQYHAARKKIPTIKGPVMGIKLEAFLFDLFRFVDECDHPPKDSGAFRIMQVDRDDEFGPVKNADGAASDTPADAVRLLLSQHTRWLITALETAAMSDEQESIRGGVDVTEAKEAVAVMRSCSIKAEISPLVSVGGEGLRQHLPRVIHQLLRNPPPVIFIRRDDEVVSESSNM</sequence>
<proteinExistence type="inferred from homology"/>
<evidence type="ECO:0000313" key="8">
    <source>
        <dbReference type="Proteomes" id="UP000195570"/>
    </source>
</evidence>
<keyword evidence="4 7" id="KW-0808">Transferase</keyword>
<dbReference type="InterPro" id="IPR029044">
    <property type="entry name" value="Nucleotide-diphossugar_trans"/>
</dbReference>
<keyword evidence="5 7" id="KW-0548">Nucleotidyltransferase</keyword>
<dbReference type="Pfam" id="PF01704">
    <property type="entry name" value="UDPGP"/>
    <property type="match status" value="1"/>
</dbReference>
<accession>A0A1G4IKF3</accession>
<evidence type="ECO:0000256" key="5">
    <source>
        <dbReference type="ARBA" id="ARBA00022695"/>
    </source>
</evidence>
<dbReference type="Gene3D" id="3.90.550.10">
    <property type="entry name" value="Spore Coat Polysaccharide Biosynthesis Protein SpsA, Chain A"/>
    <property type="match status" value="1"/>
</dbReference>
<comment type="similarity">
    <text evidence="2">Belongs to the UDPGP type 1 family.</text>
</comment>
<evidence type="ECO:0000256" key="1">
    <source>
        <dbReference type="ARBA" id="ARBA00005208"/>
    </source>
</evidence>
<dbReference type="PANTHER" id="PTHR11952">
    <property type="entry name" value="UDP- GLUCOSE PYROPHOSPHORYLASE"/>
    <property type="match status" value="1"/>
</dbReference>
<dbReference type="RefSeq" id="XP_067083447.1">
    <property type="nucleotide sequence ID" value="XM_067227346.1"/>
</dbReference>
<evidence type="ECO:0000256" key="4">
    <source>
        <dbReference type="ARBA" id="ARBA00022679"/>
    </source>
</evidence>
<gene>
    <name evidence="7" type="ORF">TEOVI_000459100</name>
</gene>
<dbReference type="GO" id="GO:0006048">
    <property type="term" value="P:UDP-N-acetylglucosamine biosynthetic process"/>
    <property type="evidence" value="ECO:0007669"/>
    <property type="project" value="TreeGrafter"/>
</dbReference>
<dbReference type="InterPro" id="IPR039741">
    <property type="entry name" value="UDP-sugar_pyrophosphorylase"/>
</dbReference>
<name>A0A1G4IKF3_TRYEQ</name>
<dbReference type="CDD" id="cd04193">
    <property type="entry name" value="UDPGlcNAc_PPase"/>
    <property type="match status" value="1"/>
</dbReference>
<comment type="pathway">
    <text evidence="1">Nucleotide-sugar biosynthesis; UDP-N-acetyl-alpha-D-glucosamine biosynthesis; UDP-N-acetyl-alpha-D-glucosamine from N-acetyl-alpha-D-glucosamine 1-phosphate: step 1/1.</text>
</comment>
<keyword evidence="8" id="KW-1185">Reference proteome</keyword>
<evidence type="ECO:0000256" key="3">
    <source>
        <dbReference type="ARBA" id="ARBA00012457"/>
    </source>
</evidence>
<dbReference type="Proteomes" id="UP000195570">
    <property type="component" value="Unassembled WGS sequence"/>
</dbReference>
<evidence type="ECO:0000256" key="6">
    <source>
        <dbReference type="ARBA" id="ARBA00048493"/>
    </source>
</evidence>
<reference evidence="7" key="1">
    <citation type="submission" date="2016-09" db="EMBL/GenBank/DDBJ databases">
        <authorList>
            <person name="Hebert L."/>
            <person name="Moumen B."/>
        </authorList>
    </citation>
    <scope>NUCLEOTIDE SEQUENCE [LARGE SCALE GENOMIC DNA]</scope>
    <source>
        <strain evidence="7">OVI</strain>
    </source>
</reference>
<dbReference type="InterPro" id="IPR002618">
    <property type="entry name" value="UDPGP_fam"/>
</dbReference>
<organism evidence="7 8">
    <name type="scientific">Trypanosoma equiperdum</name>
    <dbReference type="NCBI Taxonomy" id="5694"/>
    <lineage>
        <taxon>Eukaryota</taxon>
        <taxon>Discoba</taxon>
        <taxon>Euglenozoa</taxon>
        <taxon>Kinetoplastea</taxon>
        <taxon>Metakinetoplastina</taxon>
        <taxon>Trypanosomatida</taxon>
        <taxon>Trypanosomatidae</taxon>
        <taxon>Trypanosoma</taxon>
    </lineage>
</organism>
<comment type="catalytic activity">
    <reaction evidence="6">
        <text>N-acetyl-alpha-D-glucosamine 1-phosphate + UTP + H(+) = UDP-N-acetyl-alpha-D-glucosamine + diphosphate</text>
        <dbReference type="Rhea" id="RHEA:13509"/>
        <dbReference type="ChEBI" id="CHEBI:15378"/>
        <dbReference type="ChEBI" id="CHEBI:33019"/>
        <dbReference type="ChEBI" id="CHEBI:46398"/>
        <dbReference type="ChEBI" id="CHEBI:57705"/>
        <dbReference type="ChEBI" id="CHEBI:57776"/>
        <dbReference type="EC" id="2.7.7.23"/>
    </reaction>
</comment>
<dbReference type="EC" id="2.7.7.23" evidence="3"/>